<evidence type="ECO:0000259" key="15">
    <source>
        <dbReference type="PROSITE" id="PS50011"/>
    </source>
</evidence>
<feature type="domain" description="Protein kinase" evidence="15">
    <location>
        <begin position="644"/>
        <end position="950"/>
    </location>
</feature>
<reference evidence="18" key="1">
    <citation type="submission" date="2017-01" db="EMBL/GenBank/DDBJ databases">
        <title>Comparative genomics of anhydrobiosis in the tardigrade Hypsibius dujardini.</title>
        <authorList>
            <person name="Yoshida Y."/>
            <person name="Koutsovoulos G."/>
            <person name="Laetsch D."/>
            <person name="Stevens L."/>
            <person name="Kumar S."/>
            <person name="Horikawa D."/>
            <person name="Ishino K."/>
            <person name="Komine S."/>
            <person name="Tomita M."/>
            <person name="Blaxter M."/>
            <person name="Arakawa K."/>
        </authorList>
    </citation>
    <scope>NUCLEOTIDE SEQUENCE [LARGE SCALE GENOMIC DNA]</scope>
    <source>
        <strain evidence="18">Z151</strain>
    </source>
</reference>
<comment type="catalytic activity">
    <reaction evidence="12">
        <text>L-seryl-[protein] + ATP = O-phospho-L-seryl-[protein] + ADP + H(+)</text>
        <dbReference type="Rhea" id="RHEA:17989"/>
        <dbReference type="Rhea" id="RHEA-COMP:9863"/>
        <dbReference type="Rhea" id="RHEA-COMP:11604"/>
        <dbReference type="ChEBI" id="CHEBI:15378"/>
        <dbReference type="ChEBI" id="CHEBI:29999"/>
        <dbReference type="ChEBI" id="CHEBI:30616"/>
        <dbReference type="ChEBI" id="CHEBI:83421"/>
        <dbReference type="ChEBI" id="CHEBI:456216"/>
        <dbReference type="EC" id="2.7.11.1"/>
    </reaction>
</comment>
<evidence type="ECO:0000259" key="16">
    <source>
        <dbReference type="PROSITE" id="PS50262"/>
    </source>
</evidence>
<dbReference type="SUPFAM" id="SSF56112">
    <property type="entry name" value="Protein kinase-like (PK-like)"/>
    <property type="match status" value="2"/>
</dbReference>
<keyword evidence="9 14" id="KW-1133">Transmembrane helix</keyword>
<dbReference type="GO" id="GO:0016020">
    <property type="term" value="C:membrane"/>
    <property type="evidence" value="ECO:0007669"/>
    <property type="project" value="UniProtKB-SubCell"/>
</dbReference>
<feature type="domain" description="Protein kinase" evidence="15">
    <location>
        <begin position="355"/>
        <end position="628"/>
    </location>
</feature>
<dbReference type="Pfam" id="PF00069">
    <property type="entry name" value="Pkinase"/>
    <property type="match status" value="1"/>
</dbReference>
<evidence type="ECO:0000256" key="8">
    <source>
        <dbReference type="ARBA" id="ARBA00022840"/>
    </source>
</evidence>
<dbReference type="PANTHER" id="PTHR24361:SF433">
    <property type="entry name" value="PROTEIN KINASE DOMAIN-CONTAINING PROTEIN"/>
    <property type="match status" value="1"/>
</dbReference>
<dbReference type="GO" id="GO:0005737">
    <property type="term" value="C:cytoplasm"/>
    <property type="evidence" value="ECO:0007669"/>
    <property type="project" value="TreeGrafter"/>
</dbReference>
<dbReference type="EC" id="2.7.11.1" evidence="2"/>
<dbReference type="GO" id="GO:0004930">
    <property type="term" value="F:G protein-coupled receptor activity"/>
    <property type="evidence" value="ECO:0007669"/>
    <property type="project" value="InterPro"/>
</dbReference>
<keyword evidence="6" id="KW-0547">Nucleotide-binding</keyword>
<evidence type="ECO:0000256" key="6">
    <source>
        <dbReference type="ARBA" id="ARBA00022741"/>
    </source>
</evidence>
<evidence type="ECO:0000256" key="9">
    <source>
        <dbReference type="ARBA" id="ARBA00022989"/>
    </source>
</evidence>
<dbReference type="GO" id="GO:0006950">
    <property type="term" value="P:response to stress"/>
    <property type="evidence" value="ECO:0007669"/>
    <property type="project" value="UniProtKB-ARBA"/>
</dbReference>
<feature type="transmembrane region" description="Helical" evidence="14">
    <location>
        <begin position="237"/>
        <end position="258"/>
    </location>
</feature>
<sequence length="1002" mass="111496">MNSTFNITGNNTALDVRRNRQLLGWIVGILLTDSFGVIANVVLLLALTVHRPLRHLSSRALITNCVAIDLYTTLISVPTSTIPVYLGPGYAMPWRFCRYQAIPVYIAYSAGLHAAAVLAAYRLIAGVAPRIFAIVSRKVAVNTLILLPWCIALTLNIFPTIDVGWKIRRNSVSGGCTYMAIGNSTLPMLIYTTVGIYLPTALTGACYTVVLLKTLCDLRKRRSSRLLHRRLEISRTLFLSFLWHCVTLYPTNIIITFFPSSYSENFGLQLGVRYLGNCFSAINPVFFWASSRMFQNGIREVLQGRTGAVVMQQLTNSRRSSLQAMETDSEPSSTATTVPACDVCEVVRAKFGYEMTEDKPIGRGNAAVFRARRLDSGEIIAVKKIPLPFDEPDIAVEFGRCAMRFKGLMELRHPNVVQHLAMDLLEGMQNGHDPKVAVVMEYCSGGTLYRKSQLAGGLDVASVKRYTRQLIAGIAYLHEKRIGHLDIKGVNVLLTADDTVKICDFGEIVQLQQAATQENEVGLNVGTWRYMSPEMINGKFRRGRSADIWSFGCVLIEMLSGKEPTYRNENGVEVPTANVYYVVGNGGFPDIPDGIGTVQDVYLLLWQCMQTDPSQRPTAQQIARHPCLRWDTELEFDDIEESSLLDEREFAAGHWSAVVRVNGKKRAVRSVSFSLGRDAVAKFLDEVNILVDACRGGHENVMQFFSARLTGPTRLHIVTEYFSNGSLHDLLRLFKLTDNAPADNVSFDYTNCAFITKTELQAVAQQYNSGGSVMINTAILMGLTYQICSALEYLSRKGILYLNLCSQNVCFSDDFMPKLTAFERAVETRPGGSSSMKDCYYPPPAAFHPPEVRICSLVTAATDAWSFGVLLLETFRIGCLSGLGWTEPMETSRGFFSKHEFHYSHAADPRESINPSIILKMLEACFILDSARRPSFSQLLTAFQAVHEIPCYIFYRMGKENSPTPGLMGPPRPSRKLISRSPLTKSRNVGKKRGWDNLDSGL</sequence>
<dbReference type="PROSITE" id="PS00108">
    <property type="entry name" value="PROTEIN_KINASE_ST"/>
    <property type="match status" value="1"/>
</dbReference>
<feature type="transmembrane region" description="Helical" evidence="14">
    <location>
        <begin position="105"/>
        <end position="127"/>
    </location>
</feature>
<dbReference type="Gene3D" id="1.10.510.10">
    <property type="entry name" value="Transferase(Phosphotransferase) domain 1"/>
    <property type="match status" value="2"/>
</dbReference>
<evidence type="ECO:0000313" key="17">
    <source>
        <dbReference type="EMBL" id="OQV22998.1"/>
    </source>
</evidence>
<comment type="subcellular location">
    <subcellularLocation>
        <location evidence="1">Membrane</location>
    </subcellularLocation>
</comment>
<feature type="transmembrane region" description="Helical" evidence="14">
    <location>
        <begin position="139"/>
        <end position="158"/>
    </location>
</feature>
<dbReference type="SUPFAM" id="SSF81321">
    <property type="entry name" value="Family A G protein-coupled receptor-like"/>
    <property type="match status" value="1"/>
</dbReference>
<dbReference type="InterPro" id="IPR001245">
    <property type="entry name" value="Ser-Thr/Tyr_kinase_cat_dom"/>
</dbReference>
<dbReference type="PROSITE" id="PS50262">
    <property type="entry name" value="G_PROTEIN_RECEP_F1_2"/>
    <property type="match status" value="1"/>
</dbReference>
<dbReference type="GO" id="GO:0004674">
    <property type="term" value="F:protein serine/threonine kinase activity"/>
    <property type="evidence" value="ECO:0007669"/>
    <property type="project" value="UniProtKB-KW"/>
</dbReference>
<accession>A0A1W0X6I5</accession>
<dbReference type="InterPro" id="IPR000719">
    <property type="entry name" value="Prot_kinase_dom"/>
</dbReference>
<keyword evidence="7 17" id="KW-0418">Kinase</keyword>
<evidence type="ECO:0000256" key="11">
    <source>
        <dbReference type="ARBA" id="ARBA00047899"/>
    </source>
</evidence>
<comment type="caution">
    <text evidence="17">The sequence shown here is derived from an EMBL/GenBank/DDBJ whole genome shotgun (WGS) entry which is preliminary data.</text>
</comment>
<dbReference type="Pfam" id="PF07714">
    <property type="entry name" value="PK_Tyr_Ser-Thr"/>
    <property type="match status" value="1"/>
</dbReference>
<dbReference type="Gene3D" id="1.20.1070.10">
    <property type="entry name" value="Rhodopsin 7-helix transmembrane proteins"/>
    <property type="match status" value="1"/>
</dbReference>
<feature type="domain" description="G-protein coupled receptors family 1 profile" evidence="16">
    <location>
        <begin position="39"/>
        <end position="287"/>
    </location>
</feature>
<keyword evidence="5 14" id="KW-0812">Transmembrane</keyword>
<dbReference type="EMBL" id="MTYJ01000014">
    <property type="protein sequence ID" value="OQV22998.1"/>
    <property type="molecule type" value="Genomic_DNA"/>
</dbReference>
<dbReference type="Proteomes" id="UP000192578">
    <property type="component" value="Unassembled WGS sequence"/>
</dbReference>
<dbReference type="AlphaFoldDB" id="A0A1W0X6I5"/>
<evidence type="ECO:0000256" key="10">
    <source>
        <dbReference type="ARBA" id="ARBA00023136"/>
    </source>
</evidence>
<dbReference type="OrthoDB" id="1043025at2759"/>
<gene>
    <name evidence="17" type="ORF">BV898_03049</name>
</gene>
<dbReference type="SMART" id="SM00220">
    <property type="entry name" value="S_TKc"/>
    <property type="match status" value="1"/>
</dbReference>
<feature type="transmembrane region" description="Helical" evidence="14">
    <location>
        <begin position="196"/>
        <end position="216"/>
    </location>
</feature>
<evidence type="ECO:0000256" key="3">
    <source>
        <dbReference type="ARBA" id="ARBA00022527"/>
    </source>
</evidence>
<feature type="transmembrane region" description="Helical" evidence="14">
    <location>
        <begin position="22"/>
        <end position="49"/>
    </location>
</feature>
<evidence type="ECO:0000256" key="14">
    <source>
        <dbReference type="SAM" id="Phobius"/>
    </source>
</evidence>
<dbReference type="InterPro" id="IPR053235">
    <property type="entry name" value="Ser_Thr_kinase"/>
</dbReference>
<feature type="transmembrane region" description="Helical" evidence="14">
    <location>
        <begin position="61"/>
        <end position="85"/>
    </location>
</feature>
<dbReference type="PANTHER" id="PTHR24361">
    <property type="entry name" value="MITOGEN-ACTIVATED KINASE KINASE KINASE"/>
    <property type="match status" value="1"/>
</dbReference>
<keyword evidence="8" id="KW-0067">ATP-binding</keyword>
<comment type="catalytic activity">
    <reaction evidence="11">
        <text>L-threonyl-[protein] + ATP = O-phospho-L-threonyl-[protein] + ADP + H(+)</text>
        <dbReference type="Rhea" id="RHEA:46608"/>
        <dbReference type="Rhea" id="RHEA-COMP:11060"/>
        <dbReference type="Rhea" id="RHEA-COMP:11605"/>
        <dbReference type="ChEBI" id="CHEBI:15378"/>
        <dbReference type="ChEBI" id="CHEBI:30013"/>
        <dbReference type="ChEBI" id="CHEBI:30616"/>
        <dbReference type="ChEBI" id="CHEBI:61977"/>
        <dbReference type="ChEBI" id="CHEBI:456216"/>
        <dbReference type="EC" id="2.7.11.1"/>
    </reaction>
</comment>
<dbReference type="InterPro" id="IPR011009">
    <property type="entry name" value="Kinase-like_dom_sf"/>
</dbReference>
<feature type="region of interest" description="Disordered" evidence="13">
    <location>
        <begin position="963"/>
        <end position="1002"/>
    </location>
</feature>
<evidence type="ECO:0000256" key="13">
    <source>
        <dbReference type="SAM" id="MobiDB-lite"/>
    </source>
</evidence>
<keyword evidence="3" id="KW-0723">Serine/threonine-protein kinase</keyword>
<proteinExistence type="predicted"/>
<keyword evidence="10 14" id="KW-0472">Membrane</keyword>
<protein>
    <recommendedName>
        <fullName evidence="2">non-specific serine/threonine protein kinase</fullName>
        <ecNumber evidence="2">2.7.11.1</ecNumber>
    </recommendedName>
</protein>
<keyword evidence="4" id="KW-0808">Transferase</keyword>
<evidence type="ECO:0000256" key="4">
    <source>
        <dbReference type="ARBA" id="ARBA00022679"/>
    </source>
</evidence>
<dbReference type="GO" id="GO:0005524">
    <property type="term" value="F:ATP binding"/>
    <property type="evidence" value="ECO:0007669"/>
    <property type="project" value="UniProtKB-KW"/>
</dbReference>
<evidence type="ECO:0000256" key="5">
    <source>
        <dbReference type="ARBA" id="ARBA00022692"/>
    </source>
</evidence>
<dbReference type="InterPro" id="IPR008271">
    <property type="entry name" value="Ser/Thr_kinase_AS"/>
</dbReference>
<dbReference type="InterPro" id="IPR000276">
    <property type="entry name" value="GPCR_Rhodpsn"/>
</dbReference>
<organism evidence="17 18">
    <name type="scientific">Hypsibius exemplaris</name>
    <name type="common">Freshwater tardigrade</name>
    <dbReference type="NCBI Taxonomy" id="2072580"/>
    <lineage>
        <taxon>Eukaryota</taxon>
        <taxon>Metazoa</taxon>
        <taxon>Ecdysozoa</taxon>
        <taxon>Tardigrada</taxon>
        <taxon>Eutardigrada</taxon>
        <taxon>Parachela</taxon>
        <taxon>Hypsibioidea</taxon>
        <taxon>Hypsibiidae</taxon>
        <taxon>Hypsibius</taxon>
    </lineage>
</organism>
<evidence type="ECO:0000256" key="12">
    <source>
        <dbReference type="ARBA" id="ARBA00048679"/>
    </source>
</evidence>
<dbReference type="InterPro" id="IPR017452">
    <property type="entry name" value="GPCR_Rhodpsn_7TM"/>
</dbReference>
<dbReference type="PROSITE" id="PS50011">
    <property type="entry name" value="PROTEIN_KINASE_DOM"/>
    <property type="match status" value="2"/>
</dbReference>
<evidence type="ECO:0000256" key="7">
    <source>
        <dbReference type="ARBA" id="ARBA00022777"/>
    </source>
</evidence>
<evidence type="ECO:0000256" key="1">
    <source>
        <dbReference type="ARBA" id="ARBA00004370"/>
    </source>
</evidence>
<keyword evidence="18" id="KW-1185">Reference proteome</keyword>
<name>A0A1W0X6I5_HYPEX</name>
<dbReference type="CDD" id="cd00637">
    <property type="entry name" value="7tm_classA_rhodopsin-like"/>
    <property type="match status" value="1"/>
</dbReference>
<evidence type="ECO:0000256" key="2">
    <source>
        <dbReference type="ARBA" id="ARBA00012513"/>
    </source>
</evidence>
<evidence type="ECO:0000313" key="18">
    <source>
        <dbReference type="Proteomes" id="UP000192578"/>
    </source>
</evidence>
<dbReference type="Pfam" id="PF00001">
    <property type="entry name" value="7tm_1"/>
    <property type="match status" value="1"/>
</dbReference>